<evidence type="ECO:0000313" key="2">
    <source>
        <dbReference type="Proteomes" id="UP000199068"/>
    </source>
</evidence>
<gene>
    <name evidence="1" type="ORF">SAMN04515677_10259</name>
</gene>
<reference evidence="1 2" key="1">
    <citation type="submission" date="2016-10" db="EMBL/GenBank/DDBJ databases">
        <authorList>
            <person name="de Groot N.N."/>
        </authorList>
    </citation>
    <scope>NUCLEOTIDE SEQUENCE [LARGE SCALE GENOMIC DNA]</scope>
    <source>
        <strain evidence="1 2">DSM 797</strain>
    </source>
</reference>
<dbReference type="RefSeq" id="WP_170139142.1">
    <property type="nucleotide sequence ID" value="NZ_FNGW01000002.1"/>
</dbReference>
<proteinExistence type="predicted"/>
<dbReference type="EMBL" id="FNGW01000002">
    <property type="protein sequence ID" value="SDL46371.1"/>
    <property type="molecule type" value="Genomic_DNA"/>
</dbReference>
<keyword evidence="2" id="KW-1185">Reference proteome</keyword>
<protein>
    <submittedName>
        <fullName evidence="1">Uncharacterized protein</fullName>
    </submittedName>
</protein>
<dbReference type="Proteomes" id="UP000199068">
    <property type="component" value="Unassembled WGS sequence"/>
</dbReference>
<dbReference type="STRING" id="1121325.SAMN04515677_10259"/>
<name>A0A1G9K9F2_9FIRM</name>
<dbReference type="AlphaFoldDB" id="A0A1G9K9F2"/>
<organism evidence="1 2">
    <name type="scientific">Romboutsia lituseburensis DSM 797</name>
    <dbReference type="NCBI Taxonomy" id="1121325"/>
    <lineage>
        <taxon>Bacteria</taxon>
        <taxon>Bacillati</taxon>
        <taxon>Bacillota</taxon>
        <taxon>Clostridia</taxon>
        <taxon>Peptostreptococcales</taxon>
        <taxon>Peptostreptococcaceae</taxon>
        <taxon>Romboutsia</taxon>
    </lineage>
</organism>
<evidence type="ECO:0000313" key="1">
    <source>
        <dbReference type="EMBL" id="SDL46371.1"/>
    </source>
</evidence>
<sequence>MDKKYIINGIYDISISDKKIIFSNNMNGIWIKVPIECYQAIKLYIL</sequence>
<accession>A0A1G9K9F2</accession>